<comment type="subcellular location">
    <subcellularLocation>
        <location evidence="1">Nucleus</location>
    </subcellularLocation>
</comment>
<dbReference type="InterPro" id="IPR012677">
    <property type="entry name" value="Nucleotide-bd_a/b_plait_sf"/>
</dbReference>
<dbReference type="InterPro" id="IPR000504">
    <property type="entry name" value="RRM_dom"/>
</dbReference>
<dbReference type="InterPro" id="IPR034808">
    <property type="entry name" value="Nop4p_RRM3"/>
</dbReference>
<dbReference type="InterPro" id="IPR035979">
    <property type="entry name" value="RBD_domain_sf"/>
</dbReference>
<evidence type="ECO:0000256" key="1">
    <source>
        <dbReference type="ARBA" id="ARBA00004123"/>
    </source>
</evidence>
<dbReference type="OrthoDB" id="267048at2759"/>
<name>S8FUJ8_FOMSC</name>
<feature type="compositionally biased region" description="Basic residues" evidence="6">
    <location>
        <begin position="924"/>
        <end position="937"/>
    </location>
</feature>
<organism evidence="8 9">
    <name type="scientific">Fomitopsis schrenkii</name>
    <name type="common">Brown rot fungus</name>
    <dbReference type="NCBI Taxonomy" id="2126942"/>
    <lineage>
        <taxon>Eukaryota</taxon>
        <taxon>Fungi</taxon>
        <taxon>Dikarya</taxon>
        <taxon>Basidiomycota</taxon>
        <taxon>Agaricomycotina</taxon>
        <taxon>Agaricomycetes</taxon>
        <taxon>Polyporales</taxon>
        <taxon>Fomitopsis</taxon>
    </lineage>
</organism>
<feature type="domain" description="RRM" evidence="7">
    <location>
        <begin position="258"/>
        <end position="341"/>
    </location>
</feature>
<dbReference type="FunFam" id="3.30.70.330:FF:000406">
    <property type="entry name" value="Related to Nucleolar protein NOP4"/>
    <property type="match status" value="1"/>
</dbReference>
<keyword evidence="2" id="KW-0677">Repeat</keyword>
<keyword evidence="4" id="KW-0539">Nucleus</keyword>
<evidence type="ECO:0000256" key="5">
    <source>
        <dbReference type="PROSITE-ProRule" id="PRU00176"/>
    </source>
</evidence>
<dbReference type="PANTHER" id="PTHR48039">
    <property type="entry name" value="RNA-BINDING MOTIF PROTEIN 14B"/>
    <property type="match status" value="1"/>
</dbReference>
<evidence type="ECO:0000256" key="4">
    <source>
        <dbReference type="ARBA" id="ARBA00023242"/>
    </source>
</evidence>
<feature type="compositionally biased region" description="Basic and acidic residues" evidence="6">
    <location>
        <begin position="105"/>
        <end position="127"/>
    </location>
</feature>
<dbReference type="eggNOG" id="KOG0127">
    <property type="taxonomic scope" value="Eukaryota"/>
</dbReference>
<evidence type="ECO:0000256" key="2">
    <source>
        <dbReference type="ARBA" id="ARBA00022737"/>
    </source>
</evidence>
<dbReference type="FunCoup" id="S8FUJ8">
    <property type="interactions" value="695"/>
</dbReference>
<dbReference type="Gene3D" id="3.30.70.330">
    <property type="match status" value="5"/>
</dbReference>
<feature type="compositionally biased region" description="Acidic residues" evidence="6">
    <location>
        <begin position="425"/>
        <end position="444"/>
    </location>
</feature>
<dbReference type="SMART" id="SM00360">
    <property type="entry name" value="RRM"/>
    <property type="match status" value="4"/>
</dbReference>
<proteinExistence type="predicted"/>
<dbReference type="PANTHER" id="PTHR48039:SF5">
    <property type="entry name" value="RNA-BINDING PROTEIN 28"/>
    <property type="match status" value="1"/>
</dbReference>
<keyword evidence="9" id="KW-1185">Reference proteome</keyword>
<feature type="region of interest" description="Disordered" evidence="6">
    <location>
        <begin position="699"/>
        <end position="750"/>
    </location>
</feature>
<evidence type="ECO:0000256" key="3">
    <source>
        <dbReference type="ARBA" id="ARBA00022884"/>
    </source>
</evidence>
<sequence length="937" mass="103885">MTTSLGKRKERDNSHDEKPNVIHGSTLFVSNLPYTATSTDLKTLFSDFAPVRSAFVVLEPGSGVSKGVGYVSFAIREDAQLALDKIAEEGLSVDRRQLRAQWADSRNKEKLHSKDKAQTPSHAKTEAESSAPRQPRPQPAGLKDPLAIRTVVISCLPSSIDSKTLWKKVRKLEGAEKVDWPTKSSNGDEDSTIAHALFSTPAAASEAVNKLHAHVFKGSLLSATLKKRLDGLAKVLKVKTAVATPKEVTKAPTPSRASRLIVRNLPFDITEQDLRAVFLPYGPIYSVDIPLKDDEDGGKPRAKGFAFIWMLSRKDAERAMEGANGTKVQAGMAARLVTDKQKKKKQRREEEKAEKAAKGQGEEVEEEERDGVPETRGKWRMIAVDWALSKDKWQAEKAKQEQEDADADVRMEEDAEGGEGGADSDGAEGDDDQIGLHEEDDEGEGSGGSSDEYDLSEGEEDDTQEQDRAKPALPPPETGTTLFVRNVPFEATEDELRTLFRAFGPLRYARITIDHETGRSRGTGFVCFWNKADADKAIEQSEILRAETVGDSEKVVPQPKKNPFKLPSLLTPDPSASIAQNLVLQGRTLDVIRAVTRDEASKLKEAGEREREKADKRNLYLLREGIILPSAPAAESLSSAEVERRTQSFNARKALLRSNPSLYVSRTRLSIRQLPLFVTERMLKRLAVHAIRAFNKEVKDGSRDPLTPDELSEPTAAADEEEDVKLESGKRGVPKSRGKGKTKLGRDTGVKQAKIVRQADRVDPVTGKGRSKGYGFLELTKHADALRVLRWANNNSEVGRLFEEWWKSELGDLLKIEKKKSEKDDVRLKRIKDELEKGAPVKSRGTLVVEFSIENVQVVQRRAVQQREKQSHQRQASLPEVKAEGSEDRPSKKRRVSEPSHAQKHGSDLEPTSKPGKKLGSLIGRKRKERKSKRGGN</sequence>
<dbReference type="STRING" id="743788.S8FUJ8"/>
<feature type="region of interest" description="Disordered" evidence="6">
    <location>
        <begin position="863"/>
        <end position="937"/>
    </location>
</feature>
<feature type="domain" description="RRM" evidence="7">
    <location>
        <begin position="480"/>
        <end position="562"/>
    </location>
</feature>
<feature type="compositionally biased region" description="Basic and acidic residues" evidence="6">
    <location>
        <begin position="881"/>
        <end position="890"/>
    </location>
</feature>
<accession>S8FUJ8</accession>
<dbReference type="Pfam" id="PF00076">
    <property type="entry name" value="RRM_1"/>
    <property type="match status" value="3"/>
</dbReference>
<evidence type="ECO:0000259" key="7">
    <source>
        <dbReference type="PROSITE" id="PS50102"/>
    </source>
</evidence>
<dbReference type="GO" id="GO:0003729">
    <property type="term" value="F:mRNA binding"/>
    <property type="evidence" value="ECO:0007669"/>
    <property type="project" value="TreeGrafter"/>
</dbReference>
<feature type="region of interest" description="Disordered" evidence="6">
    <location>
        <begin position="393"/>
        <end position="482"/>
    </location>
</feature>
<feature type="compositionally biased region" description="Basic and acidic residues" evidence="6">
    <location>
        <begin position="7"/>
        <end position="20"/>
    </location>
</feature>
<evidence type="ECO:0000313" key="8">
    <source>
        <dbReference type="EMBL" id="EPT04846.1"/>
    </source>
</evidence>
<feature type="compositionally biased region" description="Basic and acidic residues" evidence="6">
    <location>
        <begin position="393"/>
        <end position="412"/>
    </location>
</feature>
<dbReference type="InParanoid" id="S8FUJ8"/>
<dbReference type="Proteomes" id="UP000015241">
    <property type="component" value="Unassembled WGS sequence"/>
</dbReference>
<dbReference type="AlphaFoldDB" id="S8FUJ8"/>
<dbReference type="CDD" id="cd12676">
    <property type="entry name" value="RRM3_Nop4p"/>
    <property type="match status" value="1"/>
</dbReference>
<feature type="compositionally biased region" description="Basic residues" evidence="6">
    <location>
        <begin position="732"/>
        <end position="743"/>
    </location>
</feature>
<keyword evidence="3 5" id="KW-0694">RNA-binding</keyword>
<feature type="region of interest" description="Disordered" evidence="6">
    <location>
        <begin position="1"/>
        <end position="21"/>
    </location>
</feature>
<gene>
    <name evidence="8" type="ORF">FOMPIDRAFT_1034561</name>
</gene>
<evidence type="ECO:0000256" key="6">
    <source>
        <dbReference type="SAM" id="MobiDB-lite"/>
    </source>
</evidence>
<dbReference type="SUPFAM" id="SSF54928">
    <property type="entry name" value="RNA-binding domain, RBD"/>
    <property type="match status" value="2"/>
</dbReference>
<feature type="region of interest" description="Disordered" evidence="6">
    <location>
        <begin position="104"/>
        <end position="143"/>
    </location>
</feature>
<reference evidence="8 9" key="1">
    <citation type="journal article" date="2012" name="Science">
        <title>The Paleozoic origin of enzymatic lignin decomposition reconstructed from 31 fungal genomes.</title>
        <authorList>
            <person name="Floudas D."/>
            <person name="Binder M."/>
            <person name="Riley R."/>
            <person name="Barry K."/>
            <person name="Blanchette R.A."/>
            <person name="Henrissat B."/>
            <person name="Martinez A.T."/>
            <person name="Otillar R."/>
            <person name="Spatafora J.W."/>
            <person name="Yadav J.S."/>
            <person name="Aerts A."/>
            <person name="Benoit I."/>
            <person name="Boyd A."/>
            <person name="Carlson A."/>
            <person name="Copeland A."/>
            <person name="Coutinho P.M."/>
            <person name="de Vries R.P."/>
            <person name="Ferreira P."/>
            <person name="Findley K."/>
            <person name="Foster B."/>
            <person name="Gaskell J."/>
            <person name="Glotzer D."/>
            <person name="Gorecki P."/>
            <person name="Heitman J."/>
            <person name="Hesse C."/>
            <person name="Hori C."/>
            <person name="Igarashi K."/>
            <person name="Jurgens J.A."/>
            <person name="Kallen N."/>
            <person name="Kersten P."/>
            <person name="Kohler A."/>
            <person name="Kuees U."/>
            <person name="Kumar T.K.A."/>
            <person name="Kuo A."/>
            <person name="LaButti K."/>
            <person name="Larrondo L.F."/>
            <person name="Lindquist E."/>
            <person name="Ling A."/>
            <person name="Lombard V."/>
            <person name="Lucas S."/>
            <person name="Lundell T."/>
            <person name="Martin R."/>
            <person name="McLaughlin D.J."/>
            <person name="Morgenstern I."/>
            <person name="Morin E."/>
            <person name="Murat C."/>
            <person name="Nagy L.G."/>
            <person name="Nolan M."/>
            <person name="Ohm R.A."/>
            <person name="Patyshakuliyeva A."/>
            <person name="Rokas A."/>
            <person name="Ruiz-Duenas F.J."/>
            <person name="Sabat G."/>
            <person name="Salamov A."/>
            <person name="Samejima M."/>
            <person name="Schmutz J."/>
            <person name="Slot J.C."/>
            <person name="St John F."/>
            <person name="Stenlid J."/>
            <person name="Sun H."/>
            <person name="Sun S."/>
            <person name="Syed K."/>
            <person name="Tsang A."/>
            <person name="Wiebenga A."/>
            <person name="Young D."/>
            <person name="Pisabarro A."/>
            <person name="Eastwood D.C."/>
            <person name="Martin F."/>
            <person name="Cullen D."/>
            <person name="Grigoriev I.V."/>
            <person name="Hibbett D.S."/>
        </authorList>
    </citation>
    <scope>NUCLEOTIDE SEQUENCE</scope>
    <source>
        <strain evidence="9">FP-58527</strain>
    </source>
</reference>
<protein>
    <recommendedName>
        <fullName evidence="7">RRM domain-containing protein</fullName>
    </recommendedName>
</protein>
<feature type="compositionally biased region" description="Acidic residues" evidence="6">
    <location>
        <begin position="451"/>
        <end position="464"/>
    </location>
</feature>
<dbReference type="HOGENOM" id="CLU_011608_0_0_1"/>
<feature type="compositionally biased region" description="Basic and acidic residues" evidence="6">
    <location>
        <begin position="347"/>
        <end position="361"/>
    </location>
</feature>
<evidence type="ECO:0000313" key="9">
    <source>
        <dbReference type="Proteomes" id="UP000015241"/>
    </source>
</evidence>
<dbReference type="PROSITE" id="PS50102">
    <property type="entry name" value="RRM"/>
    <property type="match status" value="3"/>
</dbReference>
<feature type="domain" description="RRM" evidence="7">
    <location>
        <begin position="25"/>
        <end position="105"/>
    </location>
</feature>
<dbReference type="GO" id="GO:0005730">
    <property type="term" value="C:nucleolus"/>
    <property type="evidence" value="ECO:0007669"/>
    <property type="project" value="TreeGrafter"/>
</dbReference>
<feature type="region of interest" description="Disordered" evidence="6">
    <location>
        <begin position="325"/>
        <end position="373"/>
    </location>
</feature>
<dbReference type="EMBL" id="KE504125">
    <property type="protein sequence ID" value="EPT04846.1"/>
    <property type="molecule type" value="Genomic_DNA"/>
</dbReference>
<dbReference type="InterPro" id="IPR051945">
    <property type="entry name" value="RRM_MRD1_RNA_proc_ribogen"/>
</dbReference>